<evidence type="ECO:0000256" key="8">
    <source>
        <dbReference type="ARBA" id="ARBA00049003"/>
    </source>
</evidence>
<dbReference type="EC" id="2.7.12.1" evidence="2"/>
<dbReference type="Pfam" id="PF00069">
    <property type="entry name" value="Pkinase"/>
    <property type="match status" value="1"/>
</dbReference>
<feature type="region of interest" description="Disordered" evidence="12">
    <location>
        <begin position="289"/>
        <end position="317"/>
    </location>
</feature>
<feature type="domain" description="Protein kinase" evidence="13">
    <location>
        <begin position="391"/>
        <end position="687"/>
    </location>
</feature>
<dbReference type="Gene3D" id="3.30.200.20">
    <property type="entry name" value="Phosphorylase Kinase, domain 1"/>
    <property type="match status" value="1"/>
</dbReference>
<comment type="catalytic activity">
    <reaction evidence="8">
        <text>L-seryl-[protein] + ATP = O-phospho-L-seryl-[protein] + ADP + H(+)</text>
        <dbReference type="Rhea" id="RHEA:17989"/>
        <dbReference type="Rhea" id="RHEA-COMP:9863"/>
        <dbReference type="Rhea" id="RHEA-COMP:11604"/>
        <dbReference type="ChEBI" id="CHEBI:15378"/>
        <dbReference type="ChEBI" id="CHEBI:29999"/>
        <dbReference type="ChEBI" id="CHEBI:30616"/>
        <dbReference type="ChEBI" id="CHEBI:83421"/>
        <dbReference type="ChEBI" id="CHEBI:456216"/>
        <dbReference type="EC" id="2.7.12.1"/>
    </reaction>
</comment>
<dbReference type="GO" id="GO:0005856">
    <property type="term" value="C:cytoskeleton"/>
    <property type="evidence" value="ECO:0007669"/>
    <property type="project" value="TreeGrafter"/>
</dbReference>
<dbReference type="STRING" id="86630.A0A367IYF7"/>
<dbReference type="PROSITE" id="PS00107">
    <property type="entry name" value="PROTEIN_KINASE_ATP"/>
    <property type="match status" value="1"/>
</dbReference>
<evidence type="ECO:0000256" key="1">
    <source>
        <dbReference type="ARBA" id="ARBA00008867"/>
    </source>
</evidence>
<dbReference type="Gene3D" id="1.10.510.10">
    <property type="entry name" value="Transferase(Phosphotransferase) domain 1"/>
    <property type="match status" value="1"/>
</dbReference>
<dbReference type="InterPro" id="IPR011009">
    <property type="entry name" value="Kinase-like_dom_sf"/>
</dbReference>
<feature type="compositionally biased region" description="Polar residues" evidence="12">
    <location>
        <begin position="143"/>
        <end position="152"/>
    </location>
</feature>
<name>A0A367IYF7_RHIAZ</name>
<dbReference type="EMBL" id="PJQL01002919">
    <property type="protein sequence ID" value="RCH82720.1"/>
    <property type="molecule type" value="Genomic_DNA"/>
</dbReference>
<dbReference type="InterPro" id="IPR042521">
    <property type="entry name" value="DYRK"/>
</dbReference>
<dbReference type="OrthoDB" id="9332038at2759"/>
<feature type="region of interest" description="Disordered" evidence="12">
    <location>
        <begin position="216"/>
        <end position="246"/>
    </location>
</feature>
<comment type="caution">
    <text evidence="14">The sequence shown here is derived from an EMBL/GenBank/DDBJ whole genome shotgun (WGS) entry which is preliminary data.</text>
</comment>
<feature type="region of interest" description="Disordered" evidence="12">
    <location>
        <begin position="100"/>
        <end position="162"/>
    </location>
</feature>
<gene>
    <name evidence="14" type="ORF">CU097_004566</name>
</gene>
<organism evidence="14 15">
    <name type="scientific">Rhizopus azygosporus</name>
    <name type="common">Rhizopus microsporus var. azygosporus</name>
    <dbReference type="NCBI Taxonomy" id="86630"/>
    <lineage>
        <taxon>Eukaryota</taxon>
        <taxon>Fungi</taxon>
        <taxon>Fungi incertae sedis</taxon>
        <taxon>Mucoromycota</taxon>
        <taxon>Mucoromycotina</taxon>
        <taxon>Mucoromycetes</taxon>
        <taxon>Mucorales</taxon>
        <taxon>Mucorineae</taxon>
        <taxon>Rhizopodaceae</taxon>
        <taxon>Rhizopus</taxon>
    </lineage>
</organism>
<evidence type="ECO:0000256" key="7">
    <source>
        <dbReference type="ARBA" id="ARBA00022840"/>
    </source>
</evidence>
<keyword evidence="4" id="KW-0808">Transferase</keyword>
<evidence type="ECO:0000256" key="6">
    <source>
        <dbReference type="ARBA" id="ARBA00022777"/>
    </source>
</evidence>
<keyword evidence="7 11" id="KW-0067">ATP-binding</keyword>
<evidence type="ECO:0000256" key="2">
    <source>
        <dbReference type="ARBA" id="ARBA00013203"/>
    </source>
</evidence>
<dbReference type="SMART" id="SM00220">
    <property type="entry name" value="S_TKc"/>
    <property type="match status" value="1"/>
</dbReference>
<dbReference type="GO" id="GO:0004712">
    <property type="term" value="F:protein serine/threonine/tyrosine kinase activity"/>
    <property type="evidence" value="ECO:0007669"/>
    <property type="project" value="UniProtKB-EC"/>
</dbReference>
<evidence type="ECO:0000259" key="13">
    <source>
        <dbReference type="PROSITE" id="PS50011"/>
    </source>
</evidence>
<feature type="region of interest" description="Disordered" evidence="12">
    <location>
        <begin position="1"/>
        <end position="30"/>
    </location>
</feature>
<dbReference type="Proteomes" id="UP000252139">
    <property type="component" value="Unassembled WGS sequence"/>
</dbReference>
<comment type="catalytic activity">
    <reaction evidence="10">
        <text>L-tyrosyl-[protein] + ATP = O-phospho-L-tyrosyl-[protein] + ADP + H(+)</text>
        <dbReference type="Rhea" id="RHEA:10596"/>
        <dbReference type="Rhea" id="RHEA-COMP:10136"/>
        <dbReference type="Rhea" id="RHEA-COMP:20101"/>
        <dbReference type="ChEBI" id="CHEBI:15378"/>
        <dbReference type="ChEBI" id="CHEBI:30616"/>
        <dbReference type="ChEBI" id="CHEBI:46858"/>
        <dbReference type="ChEBI" id="CHEBI:61978"/>
        <dbReference type="ChEBI" id="CHEBI:456216"/>
        <dbReference type="EC" id="2.7.12.1"/>
    </reaction>
</comment>
<evidence type="ECO:0000256" key="10">
    <source>
        <dbReference type="ARBA" id="ARBA00051680"/>
    </source>
</evidence>
<dbReference type="CDD" id="cd14210">
    <property type="entry name" value="PKc_DYRK"/>
    <property type="match status" value="1"/>
</dbReference>
<accession>A0A367IYF7</accession>
<dbReference type="SUPFAM" id="SSF56112">
    <property type="entry name" value="Protein kinase-like (PK-like)"/>
    <property type="match status" value="1"/>
</dbReference>
<reference evidence="14 15" key="1">
    <citation type="journal article" date="2018" name="G3 (Bethesda)">
        <title>Phylogenetic and Phylogenomic Definition of Rhizopus Species.</title>
        <authorList>
            <person name="Gryganskyi A.P."/>
            <person name="Golan J."/>
            <person name="Dolatabadi S."/>
            <person name="Mondo S."/>
            <person name="Robb S."/>
            <person name="Idnurm A."/>
            <person name="Muszewska A."/>
            <person name="Steczkiewicz K."/>
            <person name="Masonjones S."/>
            <person name="Liao H.L."/>
            <person name="Gajdeczka M.T."/>
            <person name="Anike F."/>
            <person name="Vuek A."/>
            <person name="Anishchenko I.M."/>
            <person name="Voigt K."/>
            <person name="de Hoog G.S."/>
            <person name="Smith M.E."/>
            <person name="Heitman J."/>
            <person name="Vilgalys R."/>
            <person name="Stajich J.E."/>
        </authorList>
    </citation>
    <scope>NUCLEOTIDE SEQUENCE [LARGE SCALE GENOMIC DNA]</scope>
    <source>
        <strain evidence="14 15">CBS 357.93</strain>
    </source>
</reference>
<dbReference type="InterPro" id="IPR017441">
    <property type="entry name" value="Protein_kinase_ATP_BS"/>
</dbReference>
<evidence type="ECO:0000313" key="14">
    <source>
        <dbReference type="EMBL" id="RCH82720.1"/>
    </source>
</evidence>
<evidence type="ECO:0000256" key="9">
    <source>
        <dbReference type="ARBA" id="ARBA00049308"/>
    </source>
</evidence>
<keyword evidence="3" id="KW-0723">Serine/threonine-protein kinase</keyword>
<dbReference type="FunFam" id="1.10.510.10:FF:000112">
    <property type="entry name" value="Putative dual specificity tyrosine-phosphorylation-regulated kinase 2"/>
    <property type="match status" value="1"/>
</dbReference>
<evidence type="ECO:0000313" key="15">
    <source>
        <dbReference type="Proteomes" id="UP000252139"/>
    </source>
</evidence>
<dbReference type="InterPro" id="IPR008271">
    <property type="entry name" value="Ser/Thr_kinase_AS"/>
</dbReference>
<dbReference type="InterPro" id="IPR000719">
    <property type="entry name" value="Prot_kinase_dom"/>
</dbReference>
<dbReference type="PANTHER" id="PTHR24058:SF22">
    <property type="entry name" value="DUAL SPECIFICITY TYROSINE-PHOSPHORYLATION-REGULATED KINASE 4"/>
    <property type="match status" value="1"/>
</dbReference>
<evidence type="ECO:0000256" key="4">
    <source>
        <dbReference type="ARBA" id="ARBA00022679"/>
    </source>
</evidence>
<sequence>MSHSSSTLGQDVPPCLPRKSSARYSIDWNQHPKNKKASYVDLLNSDQQDWFDGCSDKKTTALRKAKSLKETGTSAPLTKKIETVPKRSVSLGHKIENSLTDYQGYHKRSSSNRSFTYSPPPRSSSLQSSTVHIPPVPPVPKQLRSSSLTSKPLNLPRKPTPEYAGRFSRDLAEIEQDIKALEIQRERHSLFLAKQKEQLQRQQEENQKLLVQKAETSKVSVRRKRGKTLPGSLATPPPIPTKLLPPMKLKPIEMNIPLTTATAATARTATTATTASTAIAQLPLKLHQSISTGPSSKRTTSLPKEAMCERKSSLPKKHSTIENGARYPKSVYTALKYYGKYLSRYEKEEIQTYTCVYFVGSHAKKKYEENEFDDEKGNYKIVLQDHLAYQYEIIDILGKGSFGQVVKCLDHKTGQMVAIKLIRNKKRFHAQAVTELNILKKLTEWDPNDECCTIRVVDHFSFRGHLCIAFECLSINLYEFIKSNHFQGFSLSLIRKMTIQILKALKLLYDHKVIHCDLKPENILLKHPAKGVIKVIDFGSSCFETEKVYTYIQSRFYRSPEVILGLSYHMAIDMWSLGCIIAELYTGIPLFPGENEQEQLSCIMEVLGVPDRYLIDGCSRRNLFFDASGHPRIVPNSKGKRRYPNTKSLFQALRTRDVVFVDFVQRCLTWDPNQRMTPHEALEHEWICK</sequence>
<keyword evidence="15" id="KW-1185">Reference proteome</keyword>
<feature type="binding site" evidence="11">
    <location>
        <position position="420"/>
    </location>
    <ligand>
        <name>ATP</name>
        <dbReference type="ChEBI" id="CHEBI:30616"/>
    </ligand>
</feature>
<evidence type="ECO:0000256" key="11">
    <source>
        <dbReference type="PROSITE-ProRule" id="PRU10141"/>
    </source>
</evidence>
<dbReference type="Gene3D" id="3.30.10.30">
    <property type="entry name" value="DYRK"/>
    <property type="match status" value="1"/>
</dbReference>
<dbReference type="PROSITE" id="PS50011">
    <property type="entry name" value="PROTEIN_KINASE_DOM"/>
    <property type="match status" value="1"/>
</dbReference>
<comment type="catalytic activity">
    <reaction evidence="9">
        <text>L-threonyl-[protein] + ATP = O-phospho-L-threonyl-[protein] + ADP + H(+)</text>
        <dbReference type="Rhea" id="RHEA:46608"/>
        <dbReference type="Rhea" id="RHEA-COMP:11060"/>
        <dbReference type="Rhea" id="RHEA-COMP:11605"/>
        <dbReference type="ChEBI" id="CHEBI:15378"/>
        <dbReference type="ChEBI" id="CHEBI:30013"/>
        <dbReference type="ChEBI" id="CHEBI:30616"/>
        <dbReference type="ChEBI" id="CHEBI:61977"/>
        <dbReference type="ChEBI" id="CHEBI:456216"/>
        <dbReference type="EC" id="2.7.12.1"/>
    </reaction>
</comment>
<dbReference type="InterPro" id="IPR050494">
    <property type="entry name" value="Ser_Thr_dual-spec_kinase"/>
</dbReference>
<dbReference type="AlphaFoldDB" id="A0A367IYF7"/>
<dbReference type="GO" id="GO:0005524">
    <property type="term" value="F:ATP binding"/>
    <property type="evidence" value="ECO:0007669"/>
    <property type="project" value="UniProtKB-UniRule"/>
</dbReference>
<comment type="similarity">
    <text evidence="1">Belongs to the protein kinase superfamily. CMGC Ser/Thr protein kinase family. MNB/DYRK subfamily.</text>
</comment>
<dbReference type="GO" id="GO:0004674">
    <property type="term" value="F:protein serine/threonine kinase activity"/>
    <property type="evidence" value="ECO:0007669"/>
    <property type="project" value="UniProtKB-KW"/>
</dbReference>
<dbReference type="GO" id="GO:0005737">
    <property type="term" value="C:cytoplasm"/>
    <property type="evidence" value="ECO:0007669"/>
    <property type="project" value="TreeGrafter"/>
</dbReference>
<evidence type="ECO:0000256" key="5">
    <source>
        <dbReference type="ARBA" id="ARBA00022741"/>
    </source>
</evidence>
<dbReference type="PANTHER" id="PTHR24058">
    <property type="entry name" value="DUAL SPECIFICITY PROTEIN KINASE"/>
    <property type="match status" value="1"/>
</dbReference>
<feature type="compositionally biased region" description="Polar residues" evidence="12">
    <location>
        <begin position="289"/>
        <end position="302"/>
    </location>
</feature>
<keyword evidence="5 11" id="KW-0547">Nucleotide-binding</keyword>
<keyword evidence="6" id="KW-0418">Kinase</keyword>
<evidence type="ECO:0000256" key="3">
    <source>
        <dbReference type="ARBA" id="ARBA00022527"/>
    </source>
</evidence>
<dbReference type="PROSITE" id="PS00108">
    <property type="entry name" value="PROTEIN_KINASE_ST"/>
    <property type="match status" value="1"/>
</dbReference>
<protein>
    <recommendedName>
        <fullName evidence="2">dual-specificity kinase</fullName>
        <ecNumber evidence="2">2.7.12.1</ecNumber>
    </recommendedName>
</protein>
<proteinExistence type="inferred from homology"/>
<evidence type="ECO:0000256" key="12">
    <source>
        <dbReference type="SAM" id="MobiDB-lite"/>
    </source>
</evidence>